<dbReference type="AlphaFoldDB" id="A0A1H8SIH2"/>
<dbReference type="Gene3D" id="2.70.40.10">
    <property type="match status" value="1"/>
</dbReference>
<proteinExistence type="predicted"/>
<dbReference type="STRING" id="112903.SAMN04490178_10581"/>
<keyword evidence="3" id="KW-1185">Reference proteome</keyword>
<dbReference type="SUPFAM" id="SSF51283">
    <property type="entry name" value="dUTPase-like"/>
    <property type="match status" value="1"/>
</dbReference>
<dbReference type="EMBL" id="FODY01000005">
    <property type="protein sequence ID" value="SEO78550.1"/>
    <property type="molecule type" value="Genomic_DNA"/>
</dbReference>
<evidence type="ECO:0000313" key="3">
    <source>
        <dbReference type="Proteomes" id="UP000198847"/>
    </source>
</evidence>
<keyword evidence="1" id="KW-0812">Transmembrane</keyword>
<protein>
    <submittedName>
        <fullName evidence="2">Deoxycytidine triphosphate deaminase</fullName>
    </submittedName>
</protein>
<dbReference type="InterPro" id="IPR036157">
    <property type="entry name" value="dUTPase-like_sf"/>
</dbReference>
<feature type="transmembrane region" description="Helical" evidence="1">
    <location>
        <begin position="229"/>
        <end position="254"/>
    </location>
</feature>
<feature type="transmembrane region" description="Helical" evidence="1">
    <location>
        <begin position="260"/>
        <end position="278"/>
    </location>
</feature>
<dbReference type="Proteomes" id="UP000198847">
    <property type="component" value="Unassembled WGS sequence"/>
</dbReference>
<keyword evidence="1" id="KW-0472">Membrane</keyword>
<keyword evidence="1" id="KW-1133">Transmembrane helix</keyword>
<name>A0A1H8SIH2_9FIRM</name>
<sequence length="283" mass="32092">MFSDRDIRKALNKDIVIFPFREDDLTPVGYNFNPTDFVFSLTSQDLVPAIDGFYNIKPHDTVLILTEEAVWVSKKIAGTFHSKVGVVSQGFGHISTTLDPNWHGPLLISLNNPTDLILKLPVNKSFVTLILYKVNTPADKDHDNQASRVDILRNISEDVLDKELTDSNKNFLRKVQTIFIKEDVYDEFKKKYTKLLQDSKASIISGQKTNAINRIFAQGKYYGLKTLQVILFLLCFFRLLALIPACSALETYLFFIDKGVFMGMLAIAISLFMAIKVVKEEVL</sequence>
<evidence type="ECO:0000313" key="2">
    <source>
        <dbReference type="EMBL" id="SEO78550.1"/>
    </source>
</evidence>
<dbReference type="RefSeq" id="WP_091744783.1">
    <property type="nucleotide sequence ID" value="NZ_FODY01000005.1"/>
</dbReference>
<organism evidence="2 3">
    <name type="scientific">Propionispora vibrioides</name>
    <dbReference type="NCBI Taxonomy" id="112903"/>
    <lineage>
        <taxon>Bacteria</taxon>
        <taxon>Bacillati</taxon>
        <taxon>Bacillota</taxon>
        <taxon>Negativicutes</taxon>
        <taxon>Selenomonadales</taxon>
        <taxon>Sporomusaceae</taxon>
        <taxon>Propionispora</taxon>
    </lineage>
</organism>
<gene>
    <name evidence="2" type="ORF">SAMN04490178_10581</name>
</gene>
<reference evidence="2 3" key="1">
    <citation type="submission" date="2016-10" db="EMBL/GenBank/DDBJ databases">
        <authorList>
            <person name="de Groot N.N."/>
        </authorList>
    </citation>
    <scope>NUCLEOTIDE SEQUENCE [LARGE SCALE GENOMIC DNA]</scope>
    <source>
        <strain evidence="2 3">DSM 13305</strain>
    </source>
</reference>
<accession>A0A1H8SIH2</accession>
<evidence type="ECO:0000256" key="1">
    <source>
        <dbReference type="SAM" id="Phobius"/>
    </source>
</evidence>
<dbReference type="OrthoDB" id="2910790at2"/>